<reference evidence="1 2" key="1">
    <citation type="submission" date="2020-02" db="EMBL/GenBank/DDBJ databases">
        <authorList>
            <person name="Ferguson B K."/>
        </authorList>
    </citation>
    <scope>NUCLEOTIDE SEQUENCE [LARGE SCALE GENOMIC DNA]</scope>
</reference>
<accession>A0A6H5GN94</accession>
<proteinExistence type="predicted"/>
<gene>
    <name evidence="1" type="ORF">NTEN_LOCUS9288</name>
</gene>
<organism evidence="1 2">
    <name type="scientific">Nesidiocoris tenuis</name>
    <dbReference type="NCBI Taxonomy" id="355587"/>
    <lineage>
        <taxon>Eukaryota</taxon>
        <taxon>Metazoa</taxon>
        <taxon>Ecdysozoa</taxon>
        <taxon>Arthropoda</taxon>
        <taxon>Hexapoda</taxon>
        <taxon>Insecta</taxon>
        <taxon>Pterygota</taxon>
        <taxon>Neoptera</taxon>
        <taxon>Paraneoptera</taxon>
        <taxon>Hemiptera</taxon>
        <taxon>Heteroptera</taxon>
        <taxon>Panheteroptera</taxon>
        <taxon>Cimicomorpha</taxon>
        <taxon>Miridae</taxon>
        <taxon>Dicyphina</taxon>
        <taxon>Nesidiocoris</taxon>
    </lineage>
</organism>
<dbReference type="AlphaFoldDB" id="A0A6H5GN94"/>
<dbReference type="EMBL" id="CADCXU010013903">
    <property type="protein sequence ID" value="CAB0003811.1"/>
    <property type="molecule type" value="Genomic_DNA"/>
</dbReference>
<sequence>RSSRKYVNQMRHSSAAILRVGRPATCIARHVPSPEIGCAEAAGARTVNSVADRRIV</sequence>
<protein>
    <submittedName>
        <fullName evidence="1">Uncharacterized protein</fullName>
    </submittedName>
</protein>
<evidence type="ECO:0000313" key="1">
    <source>
        <dbReference type="EMBL" id="CAB0003811.1"/>
    </source>
</evidence>
<evidence type="ECO:0000313" key="2">
    <source>
        <dbReference type="Proteomes" id="UP000479000"/>
    </source>
</evidence>
<keyword evidence="2" id="KW-1185">Reference proteome</keyword>
<dbReference type="Proteomes" id="UP000479000">
    <property type="component" value="Unassembled WGS sequence"/>
</dbReference>
<name>A0A6H5GN94_9HEMI</name>
<feature type="non-terminal residue" evidence="1">
    <location>
        <position position="1"/>
    </location>
</feature>